<evidence type="ECO:0000313" key="21">
    <source>
        <dbReference type="EMBL" id="EGV62505.1"/>
    </source>
</evidence>
<organism evidence="22">
    <name type="scientific">Candida tenuis (strain ATCC 10573 / BCRC 21748 / CBS 615 / JCM 9827 / NBRC 10315 / NRRL Y-1498 / VKM Y-70)</name>
    <name type="common">Yeast</name>
    <name type="synonym">Yamadazyma tenuis</name>
    <dbReference type="NCBI Taxonomy" id="590646"/>
    <lineage>
        <taxon>Eukaryota</taxon>
        <taxon>Fungi</taxon>
        <taxon>Dikarya</taxon>
        <taxon>Ascomycota</taxon>
        <taxon>Saccharomycotina</taxon>
        <taxon>Pichiomycetes</taxon>
        <taxon>Debaryomycetaceae</taxon>
        <taxon>Yamadazyma</taxon>
    </lineage>
</organism>
<dbReference type="Pfam" id="PF04137">
    <property type="entry name" value="ERO1"/>
    <property type="match status" value="1"/>
</dbReference>
<keyword evidence="10" id="KW-0249">Electron transport</keyword>
<keyword evidence="7 19" id="KW-0732">Signal</keyword>
<dbReference type="PIRSF" id="PIRSF017205">
    <property type="entry name" value="ERO1"/>
    <property type="match status" value="1"/>
</dbReference>
<feature type="chain" id="PRO_5010833546" evidence="19">
    <location>
        <begin position="18"/>
        <end position="506"/>
    </location>
</feature>
<evidence type="ECO:0000313" key="20">
    <source>
        <dbReference type="EMBL" id="EGV62504.1"/>
    </source>
</evidence>
<evidence type="ECO:0000256" key="9">
    <source>
        <dbReference type="ARBA" id="ARBA00022827"/>
    </source>
</evidence>
<dbReference type="EMBL" id="GL996527">
    <property type="protein sequence ID" value="EGV62504.1"/>
    <property type="molecule type" value="Genomic_DNA"/>
</dbReference>
<dbReference type="SUPFAM" id="SSF110019">
    <property type="entry name" value="ERO1-like"/>
    <property type="match status" value="1"/>
</dbReference>
<dbReference type="PANTHER" id="PTHR12613">
    <property type="entry name" value="ERO1-RELATED"/>
    <property type="match status" value="1"/>
</dbReference>
<dbReference type="KEGG" id="cten:18247610"/>
<evidence type="ECO:0000256" key="4">
    <source>
        <dbReference type="ARBA" id="ARBA00011802"/>
    </source>
</evidence>
<reference evidence="21 22" key="1">
    <citation type="journal article" date="2011" name="Proc. Natl. Acad. Sci. U.S.A.">
        <title>Comparative genomics of xylose-fermenting fungi for enhanced biofuel production.</title>
        <authorList>
            <person name="Wohlbach D.J."/>
            <person name="Kuo A."/>
            <person name="Sato T.K."/>
            <person name="Potts K.M."/>
            <person name="Salamov A.A."/>
            <person name="LaButti K.M."/>
            <person name="Sun H."/>
            <person name="Clum A."/>
            <person name="Pangilinan J.L."/>
            <person name="Lindquist E.A."/>
            <person name="Lucas S."/>
            <person name="Lapidus A."/>
            <person name="Jin M."/>
            <person name="Gunawan C."/>
            <person name="Balan V."/>
            <person name="Dale B.E."/>
            <person name="Jeffries T.W."/>
            <person name="Zinkel R."/>
            <person name="Barry K.W."/>
            <person name="Grigoriev I.V."/>
            <person name="Gasch A.P."/>
        </authorList>
    </citation>
    <scope>NUCLEOTIDE SEQUENCE [LARGE SCALE GENOMIC DNA]</scope>
    <source>
        <strain evidence="21">ATCC 10573</strain>
        <strain evidence="22">ATCC 10573 / BCRC 21748 / CBS 615 / JCM 9827 / NBRC 10315 / NRRL Y-1498 / VKM Y-70</strain>
    </source>
</reference>
<accession>G3BA84</accession>
<dbReference type="AlphaFoldDB" id="G3BA84"/>
<evidence type="ECO:0000256" key="12">
    <source>
        <dbReference type="ARBA" id="ARBA00023136"/>
    </source>
</evidence>
<evidence type="ECO:0000256" key="7">
    <source>
        <dbReference type="ARBA" id="ARBA00022729"/>
    </source>
</evidence>
<evidence type="ECO:0000256" key="1">
    <source>
        <dbReference type="ARBA" id="ARBA00001974"/>
    </source>
</evidence>
<dbReference type="GO" id="GO:0016972">
    <property type="term" value="F:thiol oxidase activity"/>
    <property type="evidence" value="ECO:0007669"/>
    <property type="project" value="InterPro"/>
</dbReference>
<feature type="active site" evidence="16">
    <location>
        <position position="319"/>
    </location>
</feature>
<evidence type="ECO:0000256" key="18">
    <source>
        <dbReference type="PIRSR" id="PIRSR017205-3"/>
    </source>
</evidence>
<evidence type="ECO:0000256" key="2">
    <source>
        <dbReference type="ARBA" id="ARBA00004367"/>
    </source>
</evidence>
<name>G3BA84_CANTC</name>
<feature type="disulfide bond" description="Redox-active" evidence="18">
    <location>
        <begin position="82"/>
        <end position="87"/>
    </location>
</feature>
<evidence type="ECO:0000256" key="8">
    <source>
        <dbReference type="ARBA" id="ARBA00022824"/>
    </source>
</evidence>
<evidence type="ECO:0000256" key="16">
    <source>
        <dbReference type="PIRSR" id="PIRSR017205-1"/>
    </source>
</evidence>
<feature type="binding site" evidence="17">
    <location>
        <position position="148"/>
    </location>
    <ligand>
        <name>FAD</name>
        <dbReference type="ChEBI" id="CHEBI:57692"/>
    </ligand>
</feature>
<dbReference type="GO" id="GO:0005789">
    <property type="term" value="C:endoplasmic reticulum membrane"/>
    <property type="evidence" value="ECO:0007669"/>
    <property type="project" value="UniProtKB-SubCell"/>
</dbReference>
<feature type="binding site" evidence="17">
    <location>
        <position position="146"/>
    </location>
    <ligand>
        <name>FAD</name>
        <dbReference type="ChEBI" id="CHEBI:57692"/>
    </ligand>
</feature>
<evidence type="ECO:0000256" key="13">
    <source>
        <dbReference type="ARBA" id="ARBA00023157"/>
    </source>
</evidence>
<evidence type="ECO:0000256" key="17">
    <source>
        <dbReference type="PIRSR" id="PIRSR017205-2"/>
    </source>
</evidence>
<feature type="binding site" evidence="17">
    <location>
        <position position="221"/>
    </location>
    <ligand>
        <name>FAD</name>
        <dbReference type="ChEBI" id="CHEBI:57692"/>
    </ligand>
</feature>
<sequence length="506" mass="59358">MNTRWCIIAYLLTCVLGFTPFYSSDFCSQTITNDCNTTFSYIDQINEDVYPIVKSLAGTSYFRYFKINFDKQCKFWNEEHFCSTENCAVEILPPGQHNWDEIVLDDAKPGYDHLAKSGDSCEDLDYCELDDDSSCDYINLVDNPERFTGYGGKQAHNIWQSIYEENCFKDDADKECSTKKLFFRVLSGMHASISTHLSNEYVDPFEEEMEFSPNLKIFMERVGQFNDRISNLYFNYGLVSQALVKLFKDYPVIEYLKQSEELIENDDDYLTLFGGLVEMLEKEQIFQSALIIEPELKNEVRAKFRNISSIMDCVGCDRCRMWGKLQTIGYGTAFKILFEDTNNSNLRFRKIEIVSLMNTFDRLCKSIEAVKNFKSMYLEHLQDVEKGLVQPGDFDKKTENNGFNFPFSENSNALKEKISQKQLQQEEEPLKPSRIQRIKNEWKQAYNEVFGALVFVLRSYKHFPFIMARKLLIKLNYWWGSFVGLDTHEFYDEIQLEQNYMNIFQE</sequence>
<dbReference type="InterPro" id="IPR037192">
    <property type="entry name" value="ERO1-like_sf"/>
</dbReference>
<evidence type="ECO:0000313" key="22">
    <source>
        <dbReference type="Proteomes" id="UP000000707"/>
    </source>
</evidence>
<keyword evidence="22" id="KW-1185">Reference proteome</keyword>
<dbReference type="OrthoDB" id="269384at2759"/>
<evidence type="ECO:0000256" key="11">
    <source>
        <dbReference type="ARBA" id="ARBA00023002"/>
    </source>
</evidence>
<evidence type="ECO:0000256" key="6">
    <source>
        <dbReference type="ARBA" id="ARBA00022630"/>
    </source>
</evidence>
<feature type="active site" description="Nucleophile" evidence="16">
    <location>
        <position position="316"/>
    </location>
</feature>
<feature type="signal peptide" evidence="19">
    <location>
        <begin position="1"/>
        <end position="17"/>
    </location>
</feature>
<dbReference type="GO" id="GO:0071949">
    <property type="term" value="F:FAD binding"/>
    <property type="evidence" value="ECO:0007669"/>
    <property type="project" value="InterPro"/>
</dbReference>
<comment type="subcellular location">
    <subcellularLocation>
        <location evidence="2">Endoplasmic reticulum membrane</location>
        <topology evidence="2">Peripheral membrane protein</topology>
        <orientation evidence="2">Lumenal side</orientation>
    </subcellularLocation>
</comment>
<gene>
    <name evidence="21" type="ORF">CANTEDRAFT_114860</name>
</gene>
<dbReference type="eggNOG" id="KOG2608">
    <property type="taxonomic scope" value="Eukaryota"/>
</dbReference>
<keyword evidence="11" id="KW-0560">Oxidoreductase</keyword>
<keyword evidence="5" id="KW-0813">Transport</keyword>
<keyword evidence="14" id="KW-0325">Glycoprotein</keyword>
<dbReference type="GO" id="GO:0034975">
    <property type="term" value="P:protein folding in endoplasmic reticulum"/>
    <property type="evidence" value="ECO:0007669"/>
    <property type="project" value="InterPro"/>
</dbReference>
<keyword evidence="12" id="KW-0472">Membrane</keyword>
<keyword evidence="8" id="KW-0256">Endoplasmic reticulum</keyword>
<keyword evidence="15" id="KW-0676">Redox-active center</keyword>
<evidence type="ECO:0000256" key="15">
    <source>
        <dbReference type="ARBA" id="ARBA00023284"/>
    </source>
</evidence>
<evidence type="ECO:0000256" key="3">
    <source>
        <dbReference type="ARBA" id="ARBA00008277"/>
    </source>
</evidence>
<feature type="binding site" evidence="17">
    <location>
        <position position="187"/>
    </location>
    <ligand>
        <name>FAD</name>
        <dbReference type="ChEBI" id="CHEBI:57692"/>
    </ligand>
</feature>
<keyword evidence="9 17" id="KW-0274">FAD</keyword>
<evidence type="ECO:0000256" key="10">
    <source>
        <dbReference type="ARBA" id="ARBA00022982"/>
    </source>
</evidence>
<feature type="binding site" evidence="17">
    <location>
        <position position="190"/>
    </location>
    <ligand>
        <name>FAD</name>
        <dbReference type="ChEBI" id="CHEBI:57692"/>
    </ligand>
</feature>
<dbReference type="STRING" id="590646.G3BA84"/>
<evidence type="ECO:0000256" key="19">
    <source>
        <dbReference type="SAM" id="SignalP"/>
    </source>
</evidence>
<feature type="disulfide bond" description="Redox-active" evidence="18">
    <location>
        <begin position="316"/>
        <end position="319"/>
    </location>
</feature>
<comment type="subunit">
    <text evidence="4">May function both as a monomer and a homodimer.</text>
</comment>
<dbReference type="GO" id="GO:0015035">
    <property type="term" value="F:protein-disulfide reductase activity"/>
    <property type="evidence" value="ECO:0007669"/>
    <property type="project" value="InterPro"/>
</dbReference>
<comment type="cofactor">
    <cofactor evidence="1 17">
        <name>FAD</name>
        <dbReference type="ChEBI" id="CHEBI:57692"/>
    </cofactor>
</comment>
<dbReference type="Proteomes" id="UP000000707">
    <property type="component" value="Unassembled WGS sequence"/>
</dbReference>
<comment type="similarity">
    <text evidence="3">Belongs to the EROs family.</text>
</comment>
<keyword evidence="6" id="KW-0285">Flavoprotein</keyword>
<protein>
    <submittedName>
        <fullName evidence="20">Endoplasmic oxidoreductin</fullName>
    </submittedName>
</protein>
<dbReference type="PANTHER" id="PTHR12613:SF0">
    <property type="entry name" value="ERO1-LIKE PROTEIN"/>
    <property type="match status" value="1"/>
</dbReference>
<dbReference type="EMBL" id="GL996527">
    <property type="protein sequence ID" value="EGV62505.1"/>
    <property type="molecule type" value="Genomic_DNA"/>
</dbReference>
<keyword evidence="13 18" id="KW-1015">Disulfide bond</keyword>
<proteinExistence type="inferred from homology"/>
<dbReference type="InterPro" id="IPR007266">
    <property type="entry name" value="Ero1"/>
</dbReference>
<evidence type="ECO:0000256" key="14">
    <source>
        <dbReference type="ARBA" id="ARBA00023180"/>
    </source>
</evidence>
<dbReference type="GeneID" id="18247610"/>
<dbReference type="HOGENOM" id="CLU_023061_1_0_1"/>
<feature type="binding site" evidence="17">
    <location>
        <position position="159"/>
    </location>
    <ligand>
        <name>FAD</name>
        <dbReference type="ChEBI" id="CHEBI:57692"/>
    </ligand>
</feature>
<evidence type="ECO:0000256" key="5">
    <source>
        <dbReference type="ARBA" id="ARBA00022448"/>
    </source>
</evidence>